<name>A3ZRE7_9BACT</name>
<dbReference type="Proteomes" id="UP000004358">
    <property type="component" value="Unassembled WGS sequence"/>
</dbReference>
<comment type="caution">
    <text evidence="13">The sequence shown here is derived from an EMBL/GenBank/DDBJ whole genome shotgun (WGS) entry which is preliminary data.</text>
</comment>
<dbReference type="EMBL" id="AANZ01000007">
    <property type="protein sequence ID" value="EAQ80716.1"/>
    <property type="molecule type" value="Genomic_DNA"/>
</dbReference>
<evidence type="ECO:0000256" key="9">
    <source>
        <dbReference type="ARBA" id="ARBA00023014"/>
    </source>
</evidence>
<dbReference type="GO" id="GO:0051536">
    <property type="term" value="F:iron-sulfur cluster binding"/>
    <property type="evidence" value="ECO:0007669"/>
    <property type="project" value="UniProtKB-KW"/>
</dbReference>
<evidence type="ECO:0000256" key="7">
    <source>
        <dbReference type="ARBA" id="ARBA00022898"/>
    </source>
</evidence>
<evidence type="ECO:0000256" key="10">
    <source>
        <dbReference type="ARBA" id="ARBA00050776"/>
    </source>
</evidence>
<evidence type="ECO:0000259" key="12">
    <source>
        <dbReference type="Pfam" id="PF00266"/>
    </source>
</evidence>
<comment type="function">
    <text evidence="2">Catalyzes the removal of elemental sulfur atoms from cysteine to produce alanine. Seems to participate in the biosynthesis of the nitrogenase metalloclusters by providing the inorganic sulfur required for the Fe-S core formation.</text>
</comment>
<sequence length="383" mass="40659">MTSADPIYLDNNATTRLAPEVAQLLGAAFSHGYVNSSSQHALGRRSRAALERSKEQILAGLGAKTAGFASDEFLLTSGGTESNNLAIFGLVKPQPGRVILSSIEHPSVSAAADLLRLRGYDVQTIAALRTGVVDVEHFRELITPQTQLVSVMLANNETGVLQPVAEIAAICREKGVKVHTDAVQAVGKIPVSFRELQVDAMTITAHKLHGPRGVGGLIVRHSVQLSPQLHGGGQQLAQRPGTEPIEMGLAMAEALRISIAAAPSYQALVGLRTELEAALRQIDPSCVIHGADSARLPHTVSVSFPGIDRQALVMALDMSGVCISTGSACASGSSERSPVLIAMQLENEQIESAVRISLGRDTTRDEVLEALRRISKCVNDLRR</sequence>
<dbReference type="InterPro" id="IPR000192">
    <property type="entry name" value="Aminotrans_V_dom"/>
</dbReference>
<proteinExistence type="inferred from homology"/>
<keyword evidence="9" id="KW-0411">Iron-sulfur</keyword>
<dbReference type="HOGENOM" id="CLU_003433_0_0_0"/>
<evidence type="ECO:0000256" key="6">
    <source>
        <dbReference type="ARBA" id="ARBA00022723"/>
    </source>
</evidence>
<comment type="catalytic activity">
    <reaction evidence="10">
        <text>(sulfur carrier)-H + L-cysteine = (sulfur carrier)-SH + L-alanine</text>
        <dbReference type="Rhea" id="RHEA:43892"/>
        <dbReference type="Rhea" id="RHEA-COMP:14737"/>
        <dbReference type="Rhea" id="RHEA-COMP:14739"/>
        <dbReference type="ChEBI" id="CHEBI:29917"/>
        <dbReference type="ChEBI" id="CHEBI:35235"/>
        <dbReference type="ChEBI" id="CHEBI:57972"/>
        <dbReference type="ChEBI" id="CHEBI:64428"/>
        <dbReference type="EC" id="2.8.1.7"/>
    </reaction>
</comment>
<dbReference type="InterPro" id="IPR015422">
    <property type="entry name" value="PyrdxlP-dep_Trfase_small"/>
</dbReference>
<dbReference type="AlphaFoldDB" id="A3ZRE7"/>
<dbReference type="InterPro" id="IPR016454">
    <property type="entry name" value="Cysteine_dSase"/>
</dbReference>
<evidence type="ECO:0000256" key="5">
    <source>
        <dbReference type="ARBA" id="ARBA00022679"/>
    </source>
</evidence>
<dbReference type="GO" id="GO:0046872">
    <property type="term" value="F:metal ion binding"/>
    <property type="evidence" value="ECO:0007669"/>
    <property type="project" value="UniProtKB-KW"/>
</dbReference>
<dbReference type="Gene3D" id="3.90.1150.10">
    <property type="entry name" value="Aspartate Aminotransferase, domain 1"/>
    <property type="match status" value="1"/>
</dbReference>
<keyword evidence="8" id="KW-0408">Iron</keyword>
<comment type="similarity">
    <text evidence="3">Belongs to the class-V pyridoxal-phosphate-dependent aminotransferase family. NifS/IscS subfamily.</text>
</comment>
<dbReference type="Gene3D" id="3.40.640.10">
    <property type="entry name" value="Type I PLP-dependent aspartate aminotransferase-like (Major domain)"/>
    <property type="match status" value="1"/>
</dbReference>
<dbReference type="GO" id="GO:0031071">
    <property type="term" value="F:cysteine desulfurase activity"/>
    <property type="evidence" value="ECO:0007669"/>
    <property type="project" value="UniProtKB-EC"/>
</dbReference>
<evidence type="ECO:0000256" key="3">
    <source>
        <dbReference type="ARBA" id="ARBA00006490"/>
    </source>
</evidence>
<dbReference type="PANTHER" id="PTHR11601">
    <property type="entry name" value="CYSTEINE DESULFURYLASE FAMILY MEMBER"/>
    <property type="match status" value="1"/>
</dbReference>
<dbReference type="InterPro" id="IPR015424">
    <property type="entry name" value="PyrdxlP-dep_Trfase"/>
</dbReference>
<keyword evidence="7" id="KW-0663">Pyridoxal phosphate</keyword>
<dbReference type="PIRSF" id="PIRSF005572">
    <property type="entry name" value="NifS"/>
    <property type="match status" value="1"/>
</dbReference>
<dbReference type="SUPFAM" id="SSF53383">
    <property type="entry name" value="PLP-dependent transferases"/>
    <property type="match status" value="1"/>
</dbReference>
<dbReference type="Pfam" id="PF00266">
    <property type="entry name" value="Aminotran_5"/>
    <property type="match status" value="1"/>
</dbReference>
<evidence type="ECO:0000256" key="8">
    <source>
        <dbReference type="ARBA" id="ARBA00023004"/>
    </source>
</evidence>
<feature type="domain" description="Aminotransferase class V" evidence="12">
    <location>
        <begin position="7"/>
        <end position="367"/>
    </location>
</feature>
<evidence type="ECO:0000256" key="2">
    <source>
        <dbReference type="ARBA" id="ARBA00003120"/>
    </source>
</evidence>
<evidence type="ECO:0000313" key="14">
    <source>
        <dbReference type="Proteomes" id="UP000004358"/>
    </source>
</evidence>
<protein>
    <recommendedName>
        <fullName evidence="4">cysteine desulfurase</fullName>
        <ecNumber evidence="4">2.8.1.7</ecNumber>
    </recommendedName>
</protein>
<dbReference type="eggNOG" id="COG1104">
    <property type="taxonomic scope" value="Bacteria"/>
</dbReference>
<dbReference type="PROSITE" id="PS00595">
    <property type="entry name" value="AA_TRANSFER_CLASS_5"/>
    <property type="match status" value="1"/>
</dbReference>
<evidence type="ECO:0000313" key="13">
    <source>
        <dbReference type="EMBL" id="EAQ80716.1"/>
    </source>
</evidence>
<accession>A3ZRE7</accession>
<dbReference type="InterPro" id="IPR020578">
    <property type="entry name" value="Aminotrans_V_PyrdxlP_BS"/>
</dbReference>
<reference evidence="13 14" key="1">
    <citation type="submission" date="2006-02" db="EMBL/GenBank/DDBJ databases">
        <authorList>
            <person name="Amann R."/>
            <person name="Ferriera S."/>
            <person name="Johnson J."/>
            <person name="Kravitz S."/>
            <person name="Halpern A."/>
            <person name="Remington K."/>
            <person name="Beeson K."/>
            <person name="Tran B."/>
            <person name="Rogers Y.-H."/>
            <person name="Friedman R."/>
            <person name="Venter J.C."/>
        </authorList>
    </citation>
    <scope>NUCLEOTIDE SEQUENCE [LARGE SCALE GENOMIC DNA]</scope>
    <source>
        <strain evidence="13 14">DSM 3645</strain>
    </source>
</reference>
<organism evidence="13 14">
    <name type="scientific">Blastopirellula marina DSM 3645</name>
    <dbReference type="NCBI Taxonomy" id="314230"/>
    <lineage>
        <taxon>Bacteria</taxon>
        <taxon>Pseudomonadati</taxon>
        <taxon>Planctomycetota</taxon>
        <taxon>Planctomycetia</taxon>
        <taxon>Pirellulales</taxon>
        <taxon>Pirellulaceae</taxon>
        <taxon>Blastopirellula</taxon>
    </lineage>
</organism>
<keyword evidence="6" id="KW-0479">Metal-binding</keyword>
<dbReference type="FunFam" id="3.40.640.10:FF:000084">
    <property type="entry name" value="IscS-like cysteine desulfurase"/>
    <property type="match status" value="1"/>
</dbReference>
<evidence type="ECO:0000256" key="4">
    <source>
        <dbReference type="ARBA" id="ARBA00012239"/>
    </source>
</evidence>
<gene>
    <name evidence="13" type="ORF">DSM3645_11886</name>
</gene>
<dbReference type="STRING" id="314230.DSM3645_11886"/>
<keyword evidence="5" id="KW-0808">Transferase</keyword>
<dbReference type="InterPro" id="IPR015421">
    <property type="entry name" value="PyrdxlP-dep_Trfase_major"/>
</dbReference>
<dbReference type="RefSeq" id="WP_002650273.1">
    <property type="nucleotide sequence ID" value="NZ_CH672376.1"/>
</dbReference>
<evidence type="ECO:0000256" key="1">
    <source>
        <dbReference type="ARBA" id="ARBA00001933"/>
    </source>
</evidence>
<dbReference type="PANTHER" id="PTHR11601:SF34">
    <property type="entry name" value="CYSTEINE DESULFURASE"/>
    <property type="match status" value="1"/>
</dbReference>
<evidence type="ECO:0000256" key="11">
    <source>
        <dbReference type="RuleBase" id="RU004504"/>
    </source>
</evidence>
<dbReference type="Gene3D" id="1.10.260.50">
    <property type="match status" value="1"/>
</dbReference>
<dbReference type="EC" id="2.8.1.7" evidence="4"/>
<comment type="cofactor">
    <cofactor evidence="1 11">
        <name>pyridoxal 5'-phosphate</name>
        <dbReference type="ChEBI" id="CHEBI:597326"/>
    </cofactor>
</comment>